<feature type="binding site" evidence="10">
    <location>
        <begin position="15"/>
        <end position="22"/>
    </location>
    <ligand>
        <name>ATP</name>
        <dbReference type="ChEBI" id="CHEBI:30616"/>
    </ligand>
</feature>
<proteinExistence type="inferred from homology"/>
<comment type="similarity">
    <text evidence="3 10 13">Belongs to the IPP transferase family.</text>
</comment>
<dbReference type="InterPro" id="IPR018022">
    <property type="entry name" value="IPT"/>
</dbReference>
<dbReference type="PANTHER" id="PTHR11088:SF60">
    <property type="entry name" value="TRNA DIMETHYLALLYLTRANSFERASE"/>
    <property type="match status" value="1"/>
</dbReference>
<gene>
    <name evidence="10 14" type="primary">miaA</name>
    <name evidence="14" type="ORF">KUV50_05170</name>
</gene>
<dbReference type="EMBL" id="JAHVHU010000005">
    <property type="protein sequence ID" value="MBY5957517.1"/>
    <property type="molecule type" value="Genomic_DNA"/>
</dbReference>
<evidence type="ECO:0000313" key="14">
    <source>
        <dbReference type="EMBL" id="MBY5957517.1"/>
    </source>
</evidence>
<keyword evidence="8 10" id="KW-0460">Magnesium</keyword>
<evidence type="ECO:0000256" key="11">
    <source>
        <dbReference type="RuleBase" id="RU003783"/>
    </source>
</evidence>
<evidence type="ECO:0000256" key="5">
    <source>
        <dbReference type="ARBA" id="ARBA00022694"/>
    </source>
</evidence>
<dbReference type="GO" id="GO:0052381">
    <property type="term" value="F:tRNA dimethylallyltransferase activity"/>
    <property type="evidence" value="ECO:0007669"/>
    <property type="project" value="UniProtKB-UniRule"/>
</dbReference>
<evidence type="ECO:0000256" key="8">
    <source>
        <dbReference type="ARBA" id="ARBA00022842"/>
    </source>
</evidence>
<keyword evidence="4 10" id="KW-0808">Transferase</keyword>
<dbReference type="HAMAP" id="MF_00185">
    <property type="entry name" value="IPP_trans"/>
    <property type="match status" value="1"/>
</dbReference>
<dbReference type="Proteomes" id="UP000753961">
    <property type="component" value="Unassembled WGS sequence"/>
</dbReference>
<comment type="caution">
    <text evidence="10">Lacks conserved residue(s) required for the propagation of feature annotation.</text>
</comment>
<evidence type="ECO:0000256" key="9">
    <source>
        <dbReference type="ARBA" id="ARBA00049563"/>
    </source>
</evidence>
<evidence type="ECO:0000256" key="2">
    <source>
        <dbReference type="ARBA" id="ARBA00003213"/>
    </source>
</evidence>
<protein>
    <recommendedName>
        <fullName evidence="10">tRNA dimethylallyltransferase</fullName>
        <ecNumber evidence="10">2.5.1.75</ecNumber>
    </recommendedName>
    <alternativeName>
        <fullName evidence="10">Dimethylallyl diphosphate:tRNA dimethylallyltransferase</fullName>
        <shortName evidence="10">DMAPP:tRNA dimethylallyltransferase</shortName>
        <shortName evidence="10">DMATase</shortName>
    </alternativeName>
    <alternativeName>
        <fullName evidence="10">Isopentenyl-diphosphate:tRNA isopentenyltransferase</fullName>
        <shortName evidence="10">IPP transferase</shortName>
        <shortName evidence="10">IPPT</shortName>
        <shortName evidence="10">IPTase</shortName>
    </alternativeName>
</protein>
<evidence type="ECO:0000256" key="13">
    <source>
        <dbReference type="RuleBase" id="RU003785"/>
    </source>
</evidence>
<comment type="function">
    <text evidence="2 10 12">Catalyzes the transfer of a dimethylallyl group onto the adenine at position 37 in tRNAs that read codons beginning with uridine, leading to the formation of N6-(dimethylallyl)adenosine (i(6)A).</text>
</comment>
<keyword evidence="7 10" id="KW-0067">ATP-binding</keyword>
<keyword evidence="15" id="KW-1185">Reference proteome</keyword>
<dbReference type="SUPFAM" id="SSF52540">
    <property type="entry name" value="P-loop containing nucleoside triphosphate hydrolases"/>
    <property type="match status" value="2"/>
</dbReference>
<feature type="site" description="Interaction with substrate tRNA" evidence="10">
    <location>
        <position position="106"/>
    </location>
</feature>
<dbReference type="GO" id="GO:0005524">
    <property type="term" value="F:ATP binding"/>
    <property type="evidence" value="ECO:0007669"/>
    <property type="project" value="UniProtKB-UniRule"/>
</dbReference>
<dbReference type="EC" id="2.5.1.75" evidence="10"/>
<dbReference type="AlphaFoldDB" id="A0A953HKU8"/>
<evidence type="ECO:0000256" key="3">
    <source>
        <dbReference type="ARBA" id="ARBA00005842"/>
    </source>
</evidence>
<keyword evidence="5 10" id="KW-0819">tRNA processing</keyword>
<feature type="region of interest" description="Interaction with substrate tRNA" evidence="10">
    <location>
        <begin position="40"/>
        <end position="43"/>
    </location>
</feature>
<comment type="caution">
    <text evidence="14">The sequence shown here is derived from an EMBL/GenBank/DDBJ whole genome shotgun (WGS) entry which is preliminary data.</text>
</comment>
<dbReference type="PANTHER" id="PTHR11088">
    <property type="entry name" value="TRNA DIMETHYLALLYLTRANSFERASE"/>
    <property type="match status" value="1"/>
</dbReference>
<dbReference type="Gene3D" id="1.10.20.140">
    <property type="match status" value="1"/>
</dbReference>
<evidence type="ECO:0000256" key="10">
    <source>
        <dbReference type="HAMAP-Rule" id="MF_00185"/>
    </source>
</evidence>
<evidence type="ECO:0000256" key="7">
    <source>
        <dbReference type="ARBA" id="ARBA00022840"/>
    </source>
</evidence>
<comment type="subunit">
    <text evidence="10">Monomer.</text>
</comment>
<evidence type="ECO:0000256" key="1">
    <source>
        <dbReference type="ARBA" id="ARBA00001946"/>
    </source>
</evidence>
<evidence type="ECO:0000256" key="12">
    <source>
        <dbReference type="RuleBase" id="RU003784"/>
    </source>
</evidence>
<accession>A0A953HKU8</accession>
<sequence>MVEKERIPALLILSGPTGSGKSALAEHIARRYDVPIISADSRQIYRYFNIGTAKPSPEVQAQIDYEMIDILEPHERFSAGKFAVRAAHLIEHTHVHKPVVIIAGGTGFYIKALMNGLADIPEITPEINHKWNHSLKIKGFQFIQKELVRMDPNFPIRGDIHNPHRVLRAIKVADQTGRSIFDYTPQPLLKNPHDSGYFQIDHDRKELYDRINHRVDDMMGKGLVEEVRSLLPYQDCPAMRSVGYQELLPYFDNQVGLDEATDKIKQHSRNYAKRQLTWLRNQTSWTKINSNDIGILQDWVESHL</sequence>
<organism evidence="14 15">
    <name type="scientific">Membranihabitans marinus</name>
    <dbReference type="NCBI Taxonomy" id="1227546"/>
    <lineage>
        <taxon>Bacteria</taxon>
        <taxon>Pseudomonadati</taxon>
        <taxon>Bacteroidota</taxon>
        <taxon>Saprospiria</taxon>
        <taxon>Saprospirales</taxon>
        <taxon>Saprospiraceae</taxon>
        <taxon>Membranihabitans</taxon>
    </lineage>
</organism>
<dbReference type="InterPro" id="IPR027417">
    <property type="entry name" value="P-loop_NTPase"/>
</dbReference>
<evidence type="ECO:0000313" key="15">
    <source>
        <dbReference type="Proteomes" id="UP000753961"/>
    </source>
</evidence>
<keyword evidence="6 10" id="KW-0547">Nucleotide-binding</keyword>
<comment type="catalytic activity">
    <reaction evidence="9 10 11">
        <text>adenosine(37) in tRNA + dimethylallyl diphosphate = N(6)-dimethylallyladenosine(37) in tRNA + diphosphate</text>
        <dbReference type="Rhea" id="RHEA:26482"/>
        <dbReference type="Rhea" id="RHEA-COMP:10162"/>
        <dbReference type="Rhea" id="RHEA-COMP:10375"/>
        <dbReference type="ChEBI" id="CHEBI:33019"/>
        <dbReference type="ChEBI" id="CHEBI:57623"/>
        <dbReference type="ChEBI" id="CHEBI:74411"/>
        <dbReference type="ChEBI" id="CHEBI:74415"/>
        <dbReference type="EC" id="2.5.1.75"/>
    </reaction>
</comment>
<name>A0A953HKU8_9BACT</name>
<feature type="binding site" evidence="10">
    <location>
        <begin position="17"/>
        <end position="22"/>
    </location>
    <ligand>
        <name>substrate</name>
    </ligand>
</feature>
<dbReference type="NCBIfam" id="TIGR00174">
    <property type="entry name" value="miaA"/>
    <property type="match status" value="1"/>
</dbReference>
<dbReference type="RefSeq" id="WP_222579036.1">
    <property type="nucleotide sequence ID" value="NZ_JAHVHU010000005.1"/>
</dbReference>
<dbReference type="InterPro" id="IPR039657">
    <property type="entry name" value="Dimethylallyltransferase"/>
</dbReference>
<evidence type="ECO:0000256" key="4">
    <source>
        <dbReference type="ARBA" id="ARBA00022679"/>
    </source>
</evidence>
<dbReference type="Pfam" id="PF01715">
    <property type="entry name" value="IPPT"/>
    <property type="match status" value="1"/>
</dbReference>
<reference evidence="14" key="1">
    <citation type="submission" date="2021-06" db="EMBL/GenBank/DDBJ databases">
        <title>44 bacteria genomes isolated from Dapeng, Shenzhen.</title>
        <authorList>
            <person name="Zheng W."/>
            <person name="Yu S."/>
            <person name="Huang Y."/>
        </authorList>
    </citation>
    <scope>NUCLEOTIDE SEQUENCE</scope>
    <source>
        <strain evidence="14">DP5N28-2</strain>
    </source>
</reference>
<comment type="cofactor">
    <cofactor evidence="1 10">
        <name>Mg(2+)</name>
        <dbReference type="ChEBI" id="CHEBI:18420"/>
    </cofactor>
</comment>
<dbReference type="GO" id="GO:0006400">
    <property type="term" value="P:tRNA modification"/>
    <property type="evidence" value="ECO:0007669"/>
    <property type="project" value="TreeGrafter"/>
</dbReference>
<evidence type="ECO:0000256" key="6">
    <source>
        <dbReference type="ARBA" id="ARBA00022741"/>
    </source>
</evidence>
<dbReference type="Gene3D" id="3.40.50.300">
    <property type="entry name" value="P-loop containing nucleotide triphosphate hydrolases"/>
    <property type="match status" value="1"/>
</dbReference>